<reference evidence="8" key="1">
    <citation type="submission" date="2025-08" db="UniProtKB">
        <authorList>
            <consortium name="RefSeq"/>
        </authorList>
    </citation>
    <scope>IDENTIFICATION</scope>
    <source>
        <tissue evidence="8">Muscle</tissue>
    </source>
</reference>
<dbReference type="SMART" id="SM00355">
    <property type="entry name" value="ZnF_C2H2"/>
    <property type="match status" value="3"/>
</dbReference>
<dbReference type="SUPFAM" id="SSF57667">
    <property type="entry name" value="beta-beta-alpha zinc fingers"/>
    <property type="match status" value="2"/>
</dbReference>
<evidence type="ECO:0000256" key="1">
    <source>
        <dbReference type="ARBA" id="ARBA00022723"/>
    </source>
</evidence>
<keyword evidence="3" id="KW-0862">Zinc</keyword>
<protein>
    <submittedName>
        <fullName evidence="8">Zinc finger protein Gfi-1b-like</fullName>
    </submittedName>
</protein>
<dbReference type="PANTHER" id="PTHR23235">
    <property type="entry name" value="KRUEPPEL-LIKE TRANSCRIPTION FACTOR"/>
    <property type="match status" value="1"/>
</dbReference>
<dbReference type="RefSeq" id="XP_013790888.1">
    <property type="nucleotide sequence ID" value="XM_013935434.2"/>
</dbReference>
<feature type="region of interest" description="Disordered" evidence="5">
    <location>
        <begin position="288"/>
        <end position="329"/>
    </location>
</feature>
<evidence type="ECO:0000256" key="3">
    <source>
        <dbReference type="ARBA" id="ARBA00022833"/>
    </source>
</evidence>
<evidence type="ECO:0000313" key="7">
    <source>
        <dbReference type="Proteomes" id="UP000694941"/>
    </source>
</evidence>
<feature type="compositionally biased region" description="Polar residues" evidence="5">
    <location>
        <begin position="303"/>
        <end position="312"/>
    </location>
</feature>
<evidence type="ECO:0000256" key="5">
    <source>
        <dbReference type="SAM" id="MobiDB-lite"/>
    </source>
</evidence>
<evidence type="ECO:0000256" key="2">
    <source>
        <dbReference type="ARBA" id="ARBA00022771"/>
    </source>
</evidence>
<dbReference type="PROSITE" id="PS50157">
    <property type="entry name" value="ZINC_FINGER_C2H2_2"/>
    <property type="match status" value="3"/>
</dbReference>
<dbReference type="PANTHER" id="PTHR23235:SF166">
    <property type="entry name" value="DENDRITIC ARBOR REDUCTION PROTEIN 1"/>
    <property type="match status" value="1"/>
</dbReference>
<accession>A0ABM1BY45</accession>
<feature type="domain" description="C2H2-type" evidence="6">
    <location>
        <begin position="385"/>
        <end position="414"/>
    </location>
</feature>
<dbReference type="Pfam" id="PF00096">
    <property type="entry name" value="zf-C2H2"/>
    <property type="match status" value="3"/>
</dbReference>
<proteinExistence type="predicted"/>
<dbReference type="Proteomes" id="UP000694941">
    <property type="component" value="Unplaced"/>
</dbReference>
<keyword evidence="1" id="KW-0479">Metal-binding</keyword>
<dbReference type="PROSITE" id="PS00028">
    <property type="entry name" value="ZINC_FINGER_C2H2_1"/>
    <property type="match status" value="3"/>
</dbReference>
<dbReference type="InterPro" id="IPR036236">
    <property type="entry name" value="Znf_C2H2_sf"/>
</dbReference>
<keyword evidence="7" id="KW-1185">Reference proteome</keyword>
<dbReference type="InterPro" id="IPR013087">
    <property type="entry name" value="Znf_C2H2_type"/>
</dbReference>
<feature type="domain" description="C2H2-type" evidence="6">
    <location>
        <begin position="415"/>
        <end position="442"/>
    </location>
</feature>
<keyword evidence="2 4" id="KW-0863">Zinc-finger</keyword>
<feature type="domain" description="C2H2-type" evidence="6">
    <location>
        <begin position="355"/>
        <end position="384"/>
    </location>
</feature>
<gene>
    <name evidence="8" type="primary">LOC106474738</name>
</gene>
<organism evidence="7 8">
    <name type="scientific">Limulus polyphemus</name>
    <name type="common">Atlantic horseshoe crab</name>
    <dbReference type="NCBI Taxonomy" id="6850"/>
    <lineage>
        <taxon>Eukaryota</taxon>
        <taxon>Metazoa</taxon>
        <taxon>Ecdysozoa</taxon>
        <taxon>Arthropoda</taxon>
        <taxon>Chelicerata</taxon>
        <taxon>Merostomata</taxon>
        <taxon>Xiphosura</taxon>
        <taxon>Limulidae</taxon>
        <taxon>Limulus</taxon>
    </lineage>
</organism>
<evidence type="ECO:0000313" key="8">
    <source>
        <dbReference type="RefSeq" id="XP_013790888.1"/>
    </source>
</evidence>
<evidence type="ECO:0000259" key="6">
    <source>
        <dbReference type="PROSITE" id="PS50157"/>
    </source>
</evidence>
<dbReference type="Gene3D" id="3.30.160.60">
    <property type="entry name" value="Classic Zinc Finger"/>
    <property type="match status" value="3"/>
</dbReference>
<evidence type="ECO:0000256" key="4">
    <source>
        <dbReference type="PROSITE-ProRule" id="PRU00042"/>
    </source>
</evidence>
<name>A0ABM1BY45_LIMPO</name>
<sequence length="442" mass="50309">MDRSVLMGTNQVLEEDQIVPDCILPPKIKGVEGSSFDWKKPVDAELDAYLGKQHVEELAVQKPRRVSASQVDEFFEEHRDQWTATLNNVIGCTSFGALSSSYEKAFNMNDVHVAPVIFNQPHDPHQQQHGTALRENCIINTSSLMYDKHNDDVFVKPAPVPSPDNKSRSTSLWEDIAHFYKFDPDNLDFPQIKTETDSLPSCPYSNDTSLDRNCHDPLLTTIKQEKPSSLSELMPQVTPTGKYSTTSGTAAPFQNTNMHQRLSQTSCNNIQPYKFTSMGLHFTVSHVYTPPTPPNSEPGSPSMETLSLQSRRTPPPPYPDSCQPHASPSGSLLHECHQLKSNRRNNPELEKRRIHHCDYPGCTKVYTKSSHLKAHQRIHTGEKPYKCQWSECQWRFARSDELTRHYRKHTGAKPFKCKVCERSFARSDHLALHMKRHIPKVK</sequence>
<dbReference type="GeneID" id="106474738"/>